<sequence length="397" mass="44300">MTYRLLRSREENPQLPKIELHWSSSRFLTTELSKTKGLAKVATGPINALDIEALEGRYLLAGSADTTIHLYDLEEWDTVPSGSDQTSTGLRRPPPARALSRPIATVERRAGHQYSVTGVHWFPTDTGLFTTSSMDGTVKVWDTNVMQSVCAFNIENHVYVHEMSSVATSHNLIATGTAESPVRLCDMRTGAFTHSLMGHRGSVLTVRWSPRDEFLLASGSTDHTIRFWDIRKAKACLISLDQHETGSRRREDNGDNDSTSAHNGHVNGLGFTSDGLYLISAGHDESLRLWDVFSGKNTLVNYGPHLRNRVFHVLQPTITPLSSCYPPLLFQPSDNRQVLVFNLWSGELMMRLKRHAGRVGCVALRHGHEELYSGGNDHEIFCWNPRKDNILADEGAV</sequence>
<feature type="repeat" description="WD" evidence="5">
    <location>
        <begin position="259"/>
        <end position="300"/>
    </location>
</feature>
<evidence type="ECO:0000313" key="7">
    <source>
        <dbReference type="EMBL" id="KNC99014.1"/>
    </source>
</evidence>
<name>A0A0L0HDG2_SPIPD</name>
<dbReference type="PANTHER" id="PTHR46202:SF1">
    <property type="entry name" value="DNA EXCISION REPAIR PROTEIN ERCC-8"/>
    <property type="match status" value="1"/>
</dbReference>
<dbReference type="InParanoid" id="A0A0L0HDG2"/>
<dbReference type="Proteomes" id="UP000053201">
    <property type="component" value="Unassembled WGS sequence"/>
</dbReference>
<proteinExistence type="predicted"/>
<evidence type="ECO:0000256" key="1">
    <source>
        <dbReference type="ARBA" id="ARBA00022574"/>
    </source>
</evidence>
<accession>A0A0L0HDG2</accession>
<keyword evidence="8" id="KW-1185">Reference proteome</keyword>
<gene>
    <name evidence="7" type="ORF">SPPG_05964</name>
</gene>
<keyword evidence="4" id="KW-0234">DNA repair</keyword>
<dbReference type="InterPro" id="IPR036322">
    <property type="entry name" value="WD40_repeat_dom_sf"/>
</dbReference>
<keyword evidence="1 5" id="KW-0853">WD repeat</keyword>
<dbReference type="SUPFAM" id="SSF50978">
    <property type="entry name" value="WD40 repeat-like"/>
    <property type="match status" value="1"/>
</dbReference>
<dbReference type="STRING" id="645134.A0A0L0HDG2"/>
<dbReference type="RefSeq" id="XP_016607054.1">
    <property type="nucleotide sequence ID" value="XM_016754171.1"/>
</dbReference>
<dbReference type="AlphaFoldDB" id="A0A0L0HDG2"/>
<dbReference type="InterPro" id="IPR001680">
    <property type="entry name" value="WD40_rpt"/>
</dbReference>
<dbReference type="OMA" id="WIPAPRE"/>
<dbReference type="InterPro" id="IPR020472">
    <property type="entry name" value="WD40_PAC1"/>
</dbReference>
<dbReference type="eggNOG" id="KOG4283">
    <property type="taxonomic scope" value="Eukaryota"/>
</dbReference>
<dbReference type="GeneID" id="27689304"/>
<dbReference type="Pfam" id="PF00400">
    <property type="entry name" value="WD40"/>
    <property type="match status" value="4"/>
</dbReference>
<keyword evidence="3" id="KW-0227">DNA damage</keyword>
<evidence type="ECO:0000256" key="2">
    <source>
        <dbReference type="ARBA" id="ARBA00022737"/>
    </source>
</evidence>
<evidence type="ECO:0000256" key="5">
    <source>
        <dbReference type="PROSITE-ProRule" id="PRU00221"/>
    </source>
</evidence>
<dbReference type="PRINTS" id="PR00320">
    <property type="entry name" value="GPROTEINBRPT"/>
</dbReference>
<dbReference type="GO" id="GO:0070912">
    <property type="term" value="C:Ddb1-Ckn1 complex"/>
    <property type="evidence" value="ECO:0007669"/>
    <property type="project" value="EnsemblFungi"/>
</dbReference>
<evidence type="ECO:0000256" key="3">
    <source>
        <dbReference type="ARBA" id="ARBA00022763"/>
    </source>
</evidence>
<dbReference type="EMBL" id="KQ257459">
    <property type="protein sequence ID" value="KNC99014.1"/>
    <property type="molecule type" value="Genomic_DNA"/>
</dbReference>
<feature type="compositionally biased region" description="Basic and acidic residues" evidence="6">
    <location>
        <begin position="244"/>
        <end position="253"/>
    </location>
</feature>
<feature type="region of interest" description="Disordered" evidence="6">
    <location>
        <begin position="244"/>
        <end position="264"/>
    </location>
</feature>
<feature type="repeat" description="WD" evidence="5">
    <location>
        <begin position="109"/>
        <end position="151"/>
    </location>
</feature>
<dbReference type="GO" id="GO:0043161">
    <property type="term" value="P:proteasome-mediated ubiquitin-dependent protein catabolic process"/>
    <property type="evidence" value="ECO:0007669"/>
    <property type="project" value="TreeGrafter"/>
</dbReference>
<evidence type="ECO:0000256" key="4">
    <source>
        <dbReference type="ARBA" id="ARBA00023204"/>
    </source>
</evidence>
<protein>
    <submittedName>
        <fullName evidence="7">Uncharacterized protein</fullName>
    </submittedName>
</protein>
<dbReference type="InterPro" id="IPR019775">
    <property type="entry name" value="WD40_repeat_CS"/>
</dbReference>
<evidence type="ECO:0000256" key="6">
    <source>
        <dbReference type="SAM" id="MobiDB-lite"/>
    </source>
</evidence>
<dbReference type="Gene3D" id="2.130.10.10">
    <property type="entry name" value="YVTN repeat-like/Quinoprotein amine dehydrogenase"/>
    <property type="match status" value="1"/>
</dbReference>
<feature type="repeat" description="WD" evidence="5">
    <location>
        <begin position="196"/>
        <end position="238"/>
    </location>
</feature>
<dbReference type="InterPro" id="IPR015943">
    <property type="entry name" value="WD40/YVTN_repeat-like_dom_sf"/>
</dbReference>
<dbReference type="PROSITE" id="PS00678">
    <property type="entry name" value="WD_REPEATS_1"/>
    <property type="match status" value="2"/>
</dbReference>
<dbReference type="SMART" id="SM00320">
    <property type="entry name" value="WD40"/>
    <property type="match status" value="5"/>
</dbReference>
<reference evidence="7 8" key="1">
    <citation type="submission" date="2009-08" db="EMBL/GenBank/DDBJ databases">
        <title>The Genome Sequence of Spizellomyces punctatus strain DAOM BR117.</title>
        <authorList>
            <consortium name="The Broad Institute Genome Sequencing Platform"/>
            <person name="Russ C."/>
            <person name="Cuomo C."/>
            <person name="Shea T."/>
            <person name="Young S.K."/>
            <person name="Zeng Q."/>
            <person name="Koehrsen M."/>
            <person name="Haas B."/>
            <person name="Borodovsky M."/>
            <person name="Guigo R."/>
            <person name="Alvarado L."/>
            <person name="Berlin A."/>
            <person name="Bochicchio J."/>
            <person name="Borenstein D."/>
            <person name="Chapman S."/>
            <person name="Chen Z."/>
            <person name="Engels R."/>
            <person name="Freedman E."/>
            <person name="Gellesch M."/>
            <person name="Goldberg J."/>
            <person name="Griggs A."/>
            <person name="Gujja S."/>
            <person name="Heiman D."/>
            <person name="Hepburn T."/>
            <person name="Howarth C."/>
            <person name="Jen D."/>
            <person name="Larson L."/>
            <person name="Lewis B."/>
            <person name="Mehta T."/>
            <person name="Park D."/>
            <person name="Pearson M."/>
            <person name="Roberts A."/>
            <person name="Saif S."/>
            <person name="Shenoy N."/>
            <person name="Sisk P."/>
            <person name="Stolte C."/>
            <person name="Sykes S."/>
            <person name="Thomson T."/>
            <person name="Walk T."/>
            <person name="White J."/>
            <person name="Yandava C."/>
            <person name="Burger G."/>
            <person name="Gray M.W."/>
            <person name="Holland P.W.H."/>
            <person name="King N."/>
            <person name="Lang F.B.F."/>
            <person name="Roger A.J."/>
            <person name="Ruiz-Trillo I."/>
            <person name="Lander E."/>
            <person name="Nusbaum C."/>
        </authorList>
    </citation>
    <scope>NUCLEOTIDE SEQUENCE [LARGE SCALE GENOMIC DNA]</scope>
    <source>
        <strain evidence="7 8">DAOM BR117</strain>
    </source>
</reference>
<dbReference type="InterPro" id="IPR042238">
    <property type="entry name" value="Rad28/ERCC8/Ckn1/ATCSA-1"/>
</dbReference>
<dbReference type="VEuPathDB" id="FungiDB:SPPG_05964"/>
<dbReference type="PROSITE" id="PS50294">
    <property type="entry name" value="WD_REPEATS_REGION"/>
    <property type="match status" value="3"/>
</dbReference>
<dbReference type="FunCoup" id="A0A0L0HDG2">
    <property type="interactions" value="191"/>
</dbReference>
<dbReference type="GO" id="GO:0006283">
    <property type="term" value="P:transcription-coupled nucleotide-excision repair"/>
    <property type="evidence" value="ECO:0007669"/>
    <property type="project" value="EnsemblFungi"/>
</dbReference>
<dbReference type="GO" id="GO:0000209">
    <property type="term" value="P:protein polyubiquitination"/>
    <property type="evidence" value="ECO:0007669"/>
    <property type="project" value="TreeGrafter"/>
</dbReference>
<dbReference type="GO" id="GO:0031464">
    <property type="term" value="C:Cul4A-RING E3 ubiquitin ligase complex"/>
    <property type="evidence" value="ECO:0007669"/>
    <property type="project" value="TreeGrafter"/>
</dbReference>
<organism evidence="7 8">
    <name type="scientific">Spizellomyces punctatus (strain DAOM BR117)</name>
    <dbReference type="NCBI Taxonomy" id="645134"/>
    <lineage>
        <taxon>Eukaryota</taxon>
        <taxon>Fungi</taxon>
        <taxon>Fungi incertae sedis</taxon>
        <taxon>Chytridiomycota</taxon>
        <taxon>Chytridiomycota incertae sedis</taxon>
        <taxon>Chytridiomycetes</taxon>
        <taxon>Spizellomycetales</taxon>
        <taxon>Spizellomycetaceae</taxon>
        <taxon>Spizellomyces</taxon>
    </lineage>
</organism>
<dbReference type="OrthoDB" id="361494at2759"/>
<dbReference type="PANTHER" id="PTHR46202">
    <property type="entry name" value="DNA EXCISION REPAIR PROTEIN ERCC-8"/>
    <property type="match status" value="1"/>
</dbReference>
<evidence type="ECO:0000313" key="8">
    <source>
        <dbReference type="Proteomes" id="UP000053201"/>
    </source>
</evidence>
<keyword evidence="2" id="KW-0677">Repeat</keyword>
<dbReference type="PROSITE" id="PS50082">
    <property type="entry name" value="WD_REPEATS_2"/>
    <property type="match status" value="3"/>
</dbReference>